<dbReference type="InterPro" id="IPR003663">
    <property type="entry name" value="Sugar/inositol_transpt"/>
</dbReference>
<accession>A0ABM0LXT4</accession>
<dbReference type="Proteomes" id="UP000694865">
    <property type="component" value="Unplaced"/>
</dbReference>
<feature type="transmembrane region" description="Helical" evidence="8">
    <location>
        <begin position="140"/>
        <end position="159"/>
    </location>
</feature>
<feature type="transmembrane region" description="Helical" evidence="8">
    <location>
        <begin position="346"/>
        <end position="370"/>
    </location>
</feature>
<evidence type="ECO:0000256" key="7">
    <source>
        <dbReference type="RuleBase" id="RU003346"/>
    </source>
</evidence>
<dbReference type="SUPFAM" id="SSF103473">
    <property type="entry name" value="MFS general substrate transporter"/>
    <property type="match status" value="1"/>
</dbReference>
<organism evidence="10 11">
    <name type="scientific">Saccoglossus kowalevskii</name>
    <name type="common">Acorn worm</name>
    <dbReference type="NCBI Taxonomy" id="10224"/>
    <lineage>
        <taxon>Eukaryota</taxon>
        <taxon>Metazoa</taxon>
        <taxon>Hemichordata</taxon>
        <taxon>Enteropneusta</taxon>
        <taxon>Harrimaniidae</taxon>
        <taxon>Saccoglossus</taxon>
    </lineage>
</organism>
<dbReference type="PRINTS" id="PR00171">
    <property type="entry name" value="SUGRTRNSPORT"/>
</dbReference>
<dbReference type="RefSeq" id="XP_006812575.1">
    <property type="nucleotide sequence ID" value="XM_006812512.1"/>
</dbReference>
<dbReference type="Gene3D" id="1.20.1250.20">
    <property type="entry name" value="MFS general substrate transporter like domains"/>
    <property type="match status" value="2"/>
</dbReference>
<keyword evidence="3 7" id="KW-0813">Transport</keyword>
<keyword evidence="4 8" id="KW-0812">Transmembrane</keyword>
<dbReference type="InterPro" id="IPR020846">
    <property type="entry name" value="MFS_dom"/>
</dbReference>
<dbReference type="NCBIfam" id="TIGR00879">
    <property type="entry name" value="SP"/>
    <property type="match status" value="1"/>
</dbReference>
<dbReference type="PROSITE" id="PS50850">
    <property type="entry name" value="MFS"/>
    <property type="match status" value="1"/>
</dbReference>
<keyword evidence="6 8" id="KW-0472">Membrane</keyword>
<evidence type="ECO:0000256" key="1">
    <source>
        <dbReference type="ARBA" id="ARBA00004141"/>
    </source>
</evidence>
<dbReference type="GeneID" id="102809149"/>
<feature type="domain" description="Major facilitator superfamily (MFS) profile" evidence="9">
    <location>
        <begin position="75"/>
        <end position="583"/>
    </location>
</feature>
<feature type="transmembrane region" description="Helical" evidence="8">
    <location>
        <begin position="492"/>
        <end position="517"/>
    </location>
</feature>
<feature type="transmembrane region" description="Helical" evidence="8">
    <location>
        <begin position="228"/>
        <end position="249"/>
    </location>
</feature>
<proteinExistence type="inferred from homology"/>
<feature type="transmembrane region" description="Helical" evidence="8">
    <location>
        <begin position="529"/>
        <end position="551"/>
    </location>
</feature>
<feature type="transmembrane region" description="Helical" evidence="8">
    <location>
        <begin position="377"/>
        <end position="400"/>
    </location>
</feature>
<dbReference type="InterPro" id="IPR036259">
    <property type="entry name" value="MFS_trans_sf"/>
</dbReference>
<keyword evidence="10" id="KW-1185">Reference proteome</keyword>
<evidence type="ECO:0000313" key="11">
    <source>
        <dbReference type="RefSeq" id="XP_006812575.1"/>
    </source>
</evidence>
<feature type="transmembrane region" description="Helical" evidence="8">
    <location>
        <begin position="113"/>
        <end position="133"/>
    </location>
</feature>
<evidence type="ECO:0000256" key="8">
    <source>
        <dbReference type="SAM" id="Phobius"/>
    </source>
</evidence>
<name>A0ABM0LXT4_SACKO</name>
<dbReference type="Pfam" id="PF00083">
    <property type="entry name" value="Sugar_tr"/>
    <property type="match status" value="2"/>
</dbReference>
<evidence type="ECO:0000256" key="6">
    <source>
        <dbReference type="ARBA" id="ARBA00023136"/>
    </source>
</evidence>
<evidence type="ECO:0000256" key="3">
    <source>
        <dbReference type="ARBA" id="ARBA00022448"/>
    </source>
</evidence>
<dbReference type="InterPro" id="IPR005828">
    <property type="entry name" value="MFS_sugar_transport-like"/>
</dbReference>
<comment type="similarity">
    <text evidence="2">Belongs to the major facilitator superfamily. Sugar transporter (TC 2.A.1.1) family. Glucose transporter subfamily.</text>
</comment>
<evidence type="ECO:0000256" key="5">
    <source>
        <dbReference type="ARBA" id="ARBA00022989"/>
    </source>
</evidence>
<gene>
    <name evidence="11" type="primary">LOC102809149</name>
</gene>
<feature type="transmembrane region" description="Helical" evidence="8">
    <location>
        <begin position="311"/>
        <end position="334"/>
    </location>
</feature>
<dbReference type="PANTHER" id="PTHR48023:SF4">
    <property type="entry name" value="D-XYLOSE-PROTON SYMPORTER-LIKE 2"/>
    <property type="match status" value="1"/>
</dbReference>
<feature type="transmembrane region" description="Helical" evidence="8">
    <location>
        <begin position="70"/>
        <end position="93"/>
    </location>
</feature>
<evidence type="ECO:0000256" key="4">
    <source>
        <dbReference type="ARBA" id="ARBA00022692"/>
    </source>
</evidence>
<evidence type="ECO:0000313" key="10">
    <source>
        <dbReference type="Proteomes" id="UP000694865"/>
    </source>
</evidence>
<protein>
    <submittedName>
        <fullName evidence="11">Solute carrier family 2, facilitated glucose transporter member 12-like</fullName>
    </submittedName>
</protein>
<reference evidence="11" key="1">
    <citation type="submission" date="2025-08" db="UniProtKB">
        <authorList>
            <consortium name="RefSeq"/>
        </authorList>
    </citation>
    <scope>IDENTIFICATION</scope>
    <source>
        <tissue evidence="11">Testes</tissue>
    </source>
</reference>
<feature type="transmembrane region" description="Helical" evidence="8">
    <location>
        <begin position="199"/>
        <end position="222"/>
    </location>
</feature>
<sequence>MDENISICPSDDLSTRNGYTGIRQATDDVNLDTVLLLSQNDEDMEDDLDNKSLEPLELVQSHQQQNRVTAYLVLASVMAAFGGILFGYDIGIISGALLQLREVFHLDCFQQEVVVSALLLGALIGSLVGGFIIDAIGRRWAIIFNDVIFVIGAIILLVANTFTTLVAGRLIIGFAVSLSVIGECIYISEISPAKRRGSLVSLNELGITVGLLLAYLVNFLFITVRNGWRYMFGLSMIPAIVQGIGMYILPPSPRYLIIRKRDTEARNVLVVLRGSDNVDEELMQITTSIHNEKDYSVCDLFRSVDNMRGRLFIGVGLVFFQQVTGQTNVLYYAPTVFQLVGFKTDSVATLATIGLGGVKALSTIVCLLSVDKVGRRRFLLFGAFCMMVVIMTLGIITQILPSPASENPCRDYKVYDNLTTTDSTPYLTPLSDDNVSASDTSVQKKRTLRHLLGDSREFTHLQNKHIFKRENIFNISANSTDDNNSGSQAAKYVALISLMLYVAAYSIGFGPVTWILLSEIFPSGIRGRATSFATVVNWGTNLVISLTFLNLVNGLGISWTFILYGFICAASIVFVYLFVPETKNRSLEQVSADINRSSLYNQSAHRCHLLPCCHDSRQLHISHSNYSEVDRTSNMASLESIPSSLI</sequence>
<evidence type="ECO:0000259" key="9">
    <source>
        <dbReference type="PROSITE" id="PS50850"/>
    </source>
</evidence>
<comment type="subcellular location">
    <subcellularLocation>
        <location evidence="1">Membrane</location>
        <topology evidence="1">Multi-pass membrane protein</topology>
    </subcellularLocation>
</comment>
<keyword evidence="5 8" id="KW-1133">Transmembrane helix</keyword>
<evidence type="ECO:0000256" key="2">
    <source>
        <dbReference type="ARBA" id="ARBA00007004"/>
    </source>
</evidence>
<dbReference type="PANTHER" id="PTHR48023">
    <property type="entry name" value="D-XYLOSE-PROTON SYMPORTER-LIKE 2"/>
    <property type="match status" value="1"/>
</dbReference>
<dbReference type="InterPro" id="IPR050820">
    <property type="entry name" value="MFS_Sugar_Transporter"/>
</dbReference>
<feature type="transmembrane region" description="Helical" evidence="8">
    <location>
        <begin position="165"/>
        <end position="187"/>
    </location>
</feature>
<feature type="transmembrane region" description="Helical" evidence="8">
    <location>
        <begin position="557"/>
        <end position="579"/>
    </location>
</feature>